<dbReference type="InterPro" id="IPR017441">
    <property type="entry name" value="Protein_kinase_ATP_BS"/>
</dbReference>
<comment type="catalytic activity">
    <reaction evidence="19">
        <text>L-threonyl-[protein] + ATP = O-phospho-L-threonyl-[protein] + ADP + H(+)</text>
        <dbReference type="Rhea" id="RHEA:46608"/>
        <dbReference type="Rhea" id="RHEA-COMP:11060"/>
        <dbReference type="Rhea" id="RHEA-COMP:11605"/>
        <dbReference type="ChEBI" id="CHEBI:15378"/>
        <dbReference type="ChEBI" id="CHEBI:30013"/>
        <dbReference type="ChEBI" id="CHEBI:30616"/>
        <dbReference type="ChEBI" id="CHEBI:61977"/>
        <dbReference type="ChEBI" id="CHEBI:456216"/>
        <dbReference type="EC" id="2.7.11.1"/>
    </reaction>
</comment>
<keyword evidence="18" id="KW-0325">Glycoprotein</keyword>
<comment type="subcellular location">
    <subcellularLocation>
        <location evidence="1">Cell membrane</location>
        <topology evidence="1">Single-pass membrane protein</topology>
    </subcellularLocation>
</comment>
<dbReference type="FunFam" id="1.10.510.10:FF:000358">
    <property type="entry name" value="Putative leucine-rich repeat receptor-like serine/threonine-protein kinase"/>
    <property type="match status" value="1"/>
</dbReference>
<evidence type="ECO:0000256" key="10">
    <source>
        <dbReference type="ARBA" id="ARBA00022729"/>
    </source>
</evidence>
<evidence type="ECO:0000256" key="8">
    <source>
        <dbReference type="ARBA" id="ARBA00022679"/>
    </source>
</evidence>
<dbReference type="CDD" id="cd14066">
    <property type="entry name" value="STKc_IRAK"/>
    <property type="match status" value="1"/>
</dbReference>
<gene>
    <name evidence="24" type="ORF">KIW84_040303</name>
</gene>
<evidence type="ECO:0000256" key="14">
    <source>
        <dbReference type="ARBA" id="ARBA00022840"/>
    </source>
</evidence>
<keyword evidence="10 22" id="KW-0732">Signal</keyword>
<dbReference type="Pfam" id="PF00560">
    <property type="entry name" value="LRR_1"/>
    <property type="match status" value="5"/>
</dbReference>
<dbReference type="SMART" id="SM00369">
    <property type="entry name" value="LRR_TYP"/>
    <property type="match status" value="6"/>
</dbReference>
<dbReference type="FunFam" id="3.80.10.10:FF:000363">
    <property type="entry name" value="Leucine-rich repeat family protein"/>
    <property type="match status" value="1"/>
</dbReference>
<dbReference type="InterPro" id="IPR008271">
    <property type="entry name" value="Ser/Thr_kinase_AS"/>
</dbReference>
<keyword evidence="17" id="KW-0675">Receptor</keyword>
<dbReference type="InterPro" id="IPR001611">
    <property type="entry name" value="Leu-rich_rpt"/>
</dbReference>
<dbReference type="Gramene" id="Psat04G0030300-T1">
    <property type="protein sequence ID" value="KAI5414787.1"/>
    <property type="gene ID" value="KIW84_040303"/>
</dbReference>
<evidence type="ECO:0000256" key="22">
    <source>
        <dbReference type="SAM" id="SignalP"/>
    </source>
</evidence>
<dbReference type="EMBL" id="JAMSHJ010000004">
    <property type="protein sequence ID" value="KAI5414787.1"/>
    <property type="molecule type" value="Genomic_DNA"/>
</dbReference>
<sequence length="992" mass="110568">MMCSFKLTMFLFFFLVIVHTHSRVLVEEHIDIGLVNDKNSLVSFMSCIIFDPENALTSWKSNVDHVCDWSGVKCNNASNNRRIIELDLSGRSLTGTISPSLANLSSLQILDLSRNHLTGHIPRELGYLVHLQELSLSWNFLQGNIPLEFGSLHNMYYLDLGSNQLEGEIPPSLLCNGTSLSYIDLSNNSLVGEIPLNNNKCVLKELKFLLLWSNKLVGQVPLALSNSTKLKWLDLESNMLSGELPSKIICNFPHLQFLYLSYNNFVTHDGNTNLEPFFASLMNSSNFQELELAGNGLGGKLPRIIGSLPSGVQHLHLQENLIHGSIPPHISNLVNLTFLKLSSNRINGTIPRSLCKVVRLERIYLSNNYLSGEIPSTLGDIKHLGLLDLSKNRLSGSIPDSFSKLPQLRRLLLYDNKLSGTIPPSLGKCANLEILDLSHNRITGMIPSEVAALSSLKLYLNLSNNELQGPLPLELTKMDMVLAIDVSMNNLSGSIPPQFENCVALEYLNLSGNSLEGPLPNSLGQLSYIQSLDVSSNQLNGTIPESLQFCSYLKTLNFSFNKFSGNVSNKGAFSSLTVDSFLGNNNLCGPFKGMKQCHRKNSYHLVLLLVPMLLFGTPMICMCRNSMIIKAKVRKQQRAVSDGCDMEDEEDDETKDLRYPRISYRQLREATGGFTGSSLIGSGRFGRVYKGVLLDNTRVAVKVLDTTTKTTKDGEISRSFRCECKILKKIRHRNLIRIIKICSKKEFKAIVLPLMPNGSLERNLYDRNNELIKKLSVIQMVKICSDVAEGMCYLHHYSPVKVVHCDLKPSNILLDDDFTALVSDFGISRVLKGDDGDNSTCNSISFSSTHGLLCGSVGYIAPEYGMGKHASTEGDVYSYGVILLEIVTSRRPTDVLVHEGSSLHDWVKRQYTQPHKLESIIEQALQRFSLSCASRHDNKIWVDVMLELIELGLLCTQQNPSTRPTMLDVAYETGRLKDHLTNSFARENNLIL</sequence>
<dbReference type="GO" id="GO:0004674">
    <property type="term" value="F:protein serine/threonine kinase activity"/>
    <property type="evidence" value="ECO:0007669"/>
    <property type="project" value="UniProtKB-KW"/>
</dbReference>
<dbReference type="Gene3D" id="1.10.510.10">
    <property type="entry name" value="Transferase(Phosphotransferase) domain 1"/>
    <property type="match status" value="1"/>
</dbReference>
<dbReference type="InterPro" id="IPR011009">
    <property type="entry name" value="Kinase-like_dom_sf"/>
</dbReference>
<evidence type="ECO:0000256" key="19">
    <source>
        <dbReference type="ARBA" id="ARBA00047899"/>
    </source>
</evidence>
<reference evidence="24 25" key="1">
    <citation type="journal article" date="2022" name="Nat. Genet.">
        <title>Improved pea reference genome and pan-genome highlight genomic features and evolutionary characteristics.</title>
        <authorList>
            <person name="Yang T."/>
            <person name="Liu R."/>
            <person name="Luo Y."/>
            <person name="Hu S."/>
            <person name="Wang D."/>
            <person name="Wang C."/>
            <person name="Pandey M.K."/>
            <person name="Ge S."/>
            <person name="Xu Q."/>
            <person name="Li N."/>
            <person name="Li G."/>
            <person name="Huang Y."/>
            <person name="Saxena R.K."/>
            <person name="Ji Y."/>
            <person name="Li M."/>
            <person name="Yan X."/>
            <person name="He Y."/>
            <person name="Liu Y."/>
            <person name="Wang X."/>
            <person name="Xiang C."/>
            <person name="Varshney R.K."/>
            <person name="Ding H."/>
            <person name="Gao S."/>
            <person name="Zong X."/>
        </authorList>
    </citation>
    <scope>NUCLEOTIDE SEQUENCE [LARGE SCALE GENOMIC DNA]</scope>
    <source>
        <strain evidence="24 25">cv. Zhongwan 6</strain>
    </source>
</reference>
<keyword evidence="12 21" id="KW-0547">Nucleotide-binding</keyword>
<dbReference type="InterPro" id="IPR051809">
    <property type="entry name" value="Plant_receptor-like_S/T_kinase"/>
</dbReference>
<accession>A0A9D5AJX6</accession>
<keyword evidence="13" id="KW-0418">Kinase</keyword>
<dbReference type="Pfam" id="PF13855">
    <property type="entry name" value="LRR_8"/>
    <property type="match status" value="2"/>
</dbReference>
<evidence type="ECO:0000256" key="21">
    <source>
        <dbReference type="PROSITE-ProRule" id="PRU10141"/>
    </source>
</evidence>
<keyword evidence="4" id="KW-1003">Cell membrane</keyword>
<evidence type="ECO:0000256" key="15">
    <source>
        <dbReference type="ARBA" id="ARBA00022989"/>
    </source>
</evidence>
<feature type="binding site" evidence="21">
    <location>
        <position position="702"/>
    </location>
    <ligand>
        <name>ATP</name>
        <dbReference type="ChEBI" id="CHEBI:30616"/>
    </ligand>
</feature>
<evidence type="ECO:0000313" key="24">
    <source>
        <dbReference type="EMBL" id="KAI5414787.1"/>
    </source>
</evidence>
<dbReference type="GO" id="GO:0005524">
    <property type="term" value="F:ATP binding"/>
    <property type="evidence" value="ECO:0007669"/>
    <property type="project" value="UniProtKB-UniRule"/>
</dbReference>
<dbReference type="EC" id="2.7.11.1" evidence="3"/>
<dbReference type="PROSITE" id="PS00107">
    <property type="entry name" value="PROTEIN_KINASE_ATP"/>
    <property type="match status" value="1"/>
</dbReference>
<evidence type="ECO:0000256" key="11">
    <source>
        <dbReference type="ARBA" id="ARBA00022737"/>
    </source>
</evidence>
<keyword evidence="16" id="KW-0472">Membrane</keyword>
<evidence type="ECO:0000256" key="17">
    <source>
        <dbReference type="ARBA" id="ARBA00023170"/>
    </source>
</evidence>
<dbReference type="AlphaFoldDB" id="A0A9D5AJX6"/>
<dbReference type="Gene3D" id="3.30.200.20">
    <property type="entry name" value="Phosphorylase Kinase, domain 1"/>
    <property type="match status" value="1"/>
</dbReference>
<evidence type="ECO:0000256" key="12">
    <source>
        <dbReference type="ARBA" id="ARBA00022741"/>
    </source>
</evidence>
<evidence type="ECO:0000256" key="1">
    <source>
        <dbReference type="ARBA" id="ARBA00004162"/>
    </source>
</evidence>
<keyword evidence="9" id="KW-0812">Transmembrane</keyword>
<dbReference type="PANTHER" id="PTHR27008">
    <property type="entry name" value="OS04G0122200 PROTEIN"/>
    <property type="match status" value="1"/>
</dbReference>
<protein>
    <recommendedName>
        <fullName evidence="3">non-specific serine/threonine protein kinase</fullName>
        <ecNumber evidence="3">2.7.11.1</ecNumber>
    </recommendedName>
</protein>
<evidence type="ECO:0000256" key="20">
    <source>
        <dbReference type="ARBA" id="ARBA00048679"/>
    </source>
</evidence>
<comment type="caution">
    <text evidence="24">The sequence shown here is derived from an EMBL/GenBank/DDBJ whole genome shotgun (WGS) entry which is preliminary data.</text>
</comment>
<keyword evidence="6" id="KW-0597">Phosphoprotein</keyword>
<evidence type="ECO:0000256" key="2">
    <source>
        <dbReference type="ARBA" id="ARBA00008684"/>
    </source>
</evidence>
<dbReference type="PANTHER" id="PTHR27008:SF281">
    <property type="entry name" value="OS06G0186100 PROTEIN"/>
    <property type="match status" value="1"/>
</dbReference>
<evidence type="ECO:0000259" key="23">
    <source>
        <dbReference type="PROSITE" id="PS50011"/>
    </source>
</evidence>
<dbReference type="PROSITE" id="PS50011">
    <property type="entry name" value="PROTEIN_KINASE_DOM"/>
    <property type="match status" value="1"/>
</dbReference>
<keyword evidence="14 21" id="KW-0067">ATP-binding</keyword>
<dbReference type="PROSITE" id="PS51450">
    <property type="entry name" value="LRR"/>
    <property type="match status" value="1"/>
</dbReference>
<dbReference type="InterPro" id="IPR000719">
    <property type="entry name" value="Prot_kinase_dom"/>
</dbReference>
<keyword evidence="15" id="KW-1133">Transmembrane helix</keyword>
<dbReference type="InterPro" id="IPR003591">
    <property type="entry name" value="Leu-rich_rpt_typical-subtyp"/>
</dbReference>
<dbReference type="Pfam" id="PF00069">
    <property type="entry name" value="Pkinase"/>
    <property type="match status" value="1"/>
</dbReference>
<dbReference type="PROSITE" id="PS00108">
    <property type="entry name" value="PROTEIN_KINASE_ST"/>
    <property type="match status" value="1"/>
</dbReference>
<dbReference type="SMART" id="SM00220">
    <property type="entry name" value="S_TKc"/>
    <property type="match status" value="1"/>
</dbReference>
<keyword evidence="5" id="KW-0723">Serine/threonine-protein kinase</keyword>
<evidence type="ECO:0000256" key="18">
    <source>
        <dbReference type="ARBA" id="ARBA00023180"/>
    </source>
</evidence>
<proteinExistence type="inferred from homology"/>
<comment type="similarity">
    <text evidence="2">Belongs to the protein kinase superfamily. Ser/Thr protein kinase family.</text>
</comment>
<evidence type="ECO:0000313" key="25">
    <source>
        <dbReference type="Proteomes" id="UP001058974"/>
    </source>
</evidence>
<evidence type="ECO:0000256" key="7">
    <source>
        <dbReference type="ARBA" id="ARBA00022614"/>
    </source>
</evidence>
<dbReference type="InterPro" id="IPR013210">
    <property type="entry name" value="LRR_N_plant-typ"/>
</dbReference>
<comment type="catalytic activity">
    <reaction evidence="20">
        <text>L-seryl-[protein] + ATP = O-phospho-L-seryl-[protein] + ADP + H(+)</text>
        <dbReference type="Rhea" id="RHEA:17989"/>
        <dbReference type="Rhea" id="RHEA-COMP:9863"/>
        <dbReference type="Rhea" id="RHEA-COMP:11604"/>
        <dbReference type="ChEBI" id="CHEBI:15378"/>
        <dbReference type="ChEBI" id="CHEBI:29999"/>
        <dbReference type="ChEBI" id="CHEBI:30616"/>
        <dbReference type="ChEBI" id="CHEBI:83421"/>
        <dbReference type="ChEBI" id="CHEBI:456216"/>
        <dbReference type="EC" id="2.7.11.1"/>
    </reaction>
</comment>
<feature type="chain" id="PRO_5039445770" description="non-specific serine/threonine protein kinase" evidence="22">
    <location>
        <begin position="23"/>
        <end position="992"/>
    </location>
</feature>
<dbReference type="InterPro" id="IPR032675">
    <property type="entry name" value="LRR_dom_sf"/>
</dbReference>
<dbReference type="Pfam" id="PF08263">
    <property type="entry name" value="LRRNT_2"/>
    <property type="match status" value="1"/>
</dbReference>
<dbReference type="SUPFAM" id="SSF52058">
    <property type="entry name" value="L domain-like"/>
    <property type="match status" value="2"/>
</dbReference>
<evidence type="ECO:0000256" key="13">
    <source>
        <dbReference type="ARBA" id="ARBA00022777"/>
    </source>
</evidence>
<keyword evidence="7" id="KW-0433">Leucine-rich repeat</keyword>
<dbReference type="SMART" id="SM00365">
    <property type="entry name" value="LRR_SD22"/>
    <property type="match status" value="6"/>
</dbReference>
<organism evidence="24 25">
    <name type="scientific">Pisum sativum</name>
    <name type="common">Garden pea</name>
    <name type="synonym">Lathyrus oleraceus</name>
    <dbReference type="NCBI Taxonomy" id="3888"/>
    <lineage>
        <taxon>Eukaryota</taxon>
        <taxon>Viridiplantae</taxon>
        <taxon>Streptophyta</taxon>
        <taxon>Embryophyta</taxon>
        <taxon>Tracheophyta</taxon>
        <taxon>Spermatophyta</taxon>
        <taxon>Magnoliopsida</taxon>
        <taxon>eudicotyledons</taxon>
        <taxon>Gunneridae</taxon>
        <taxon>Pentapetalae</taxon>
        <taxon>rosids</taxon>
        <taxon>fabids</taxon>
        <taxon>Fabales</taxon>
        <taxon>Fabaceae</taxon>
        <taxon>Papilionoideae</taxon>
        <taxon>50 kb inversion clade</taxon>
        <taxon>NPAAA clade</taxon>
        <taxon>Hologalegina</taxon>
        <taxon>IRL clade</taxon>
        <taxon>Fabeae</taxon>
        <taxon>Lathyrus</taxon>
    </lineage>
</organism>
<dbReference type="GO" id="GO:0005886">
    <property type="term" value="C:plasma membrane"/>
    <property type="evidence" value="ECO:0007669"/>
    <property type="project" value="UniProtKB-SubCell"/>
</dbReference>
<dbReference type="Gene3D" id="3.80.10.10">
    <property type="entry name" value="Ribonuclease Inhibitor"/>
    <property type="match status" value="2"/>
</dbReference>
<evidence type="ECO:0000256" key="9">
    <source>
        <dbReference type="ARBA" id="ARBA00022692"/>
    </source>
</evidence>
<feature type="domain" description="Protein kinase" evidence="23">
    <location>
        <begin position="674"/>
        <end position="982"/>
    </location>
</feature>
<dbReference type="OrthoDB" id="4062651at2759"/>
<keyword evidence="8" id="KW-0808">Transferase</keyword>
<keyword evidence="11" id="KW-0677">Repeat</keyword>
<name>A0A9D5AJX6_PEA</name>
<evidence type="ECO:0000256" key="4">
    <source>
        <dbReference type="ARBA" id="ARBA00022475"/>
    </source>
</evidence>
<evidence type="ECO:0000256" key="3">
    <source>
        <dbReference type="ARBA" id="ARBA00012513"/>
    </source>
</evidence>
<dbReference type="SUPFAM" id="SSF56112">
    <property type="entry name" value="Protein kinase-like (PK-like)"/>
    <property type="match status" value="1"/>
</dbReference>
<dbReference type="FunFam" id="3.80.10.10:FF:001028">
    <property type="entry name" value="Putative leucine-rich repeat receptor-like serine/threonine-protein kinase"/>
    <property type="match status" value="1"/>
</dbReference>
<evidence type="ECO:0000256" key="5">
    <source>
        <dbReference type="ARBA" id="ARBA00022527"/>
    </source>
</evidence>
<keyword evidence="25" id="KW-1185">Reference proteome</keyword>
<feature type="signal peptide" evidence="22">
    <location>
        <begin position="1"/>
        <end position="22"/>
    </location>
</feature>
<evidence type="ECO:0000256" key="6">
    <source>
        <dbReference type="ARBA" id="ARBA00022553"/>
    </source>
</evidence>
<dbReference type="Proteomes" id="UP001058974">
    <property type="component" value="Chromosome 4"/>
</dbReference>
<evidence type="ECO:0000256" key="16">
    <source>
        <dbReference type="ARBA" id="ARBA00023136"/>
    </source>
</evidence>